<dbReference type="AlphaFoldDB" id="A0A4P7NNJ7"/>
<name>A0A4P7NNJ7_PYROR</name>
<evidence type="ECO:0000313" key="1">
    <source>
        <dbReference type="EMBL" id="QBZ63749.1"/>
    </source>
</evidence>
<accession>A0A4P7NNJ7</accession>
<dbReference type="Proteomes" id="UP000294847">
    <property type="component" value="Chromosome 6"/>
</dbReference>
<organism evidence="1 2">
    <name type="scientific">Pyricularia oryzae</name>
    <name type="common">Rice blast fungus</name>
    <name type="synonym">Magnaporthe oryzae</name>
    <dbReference type="NCBI Taxonomy" id="318829"/>
    <lineage>
        <taxon>Eukaryota</taxon>
        <taxon>Fungi</taxon>
        <taxon>Dikarya</taxon>
        <taxon>Ascomycota</taxon>
        <taxon>Pezizomycotina</taxon>
        <taxon>Sordariomycetes</taxon>
        <taxon>Sordariomycetidae</taxon>
        <taxon>Magnaporthales</taxon>
        <taxon>Pyriculariaceae</taxon>
        <taxon>Pyricularia</taxon>
    </lineage>
</organism>
<evidence type="ECO:0000313" key="2">
    <source>
        <dbReference type="Proteomes" id="UP000294847"/>
    </source>
</evidence>
<dbReference type="EMBL" id="CP034209">
    <property type="protein sequence ID" value="QBZ63749.1"/>
    <property type="molecule type" value="Genomic_DNA"/>
</dbReference>
<proteinExistence type="predicted"/>
<gene>
    <name evidence="1" type="ORF">PoMZ_05437</name>
</gene>
<sequence>MSCRQTTLRIDRPDEPCCNGWDKSSRPSWATCAGATNCHSPSGISEETNSGPDGFGWLLIGSHTWDEALRPADKSSAVKPWLVQTRWDDVSAQPIETWRLPGPPSVRQVSKRAVTNVPTVPGHGLVAVADHNRTLGVFCGTRTAVQLDAKLPRPTLGPCCKGVGESDCLPMKQKS</sequence>
<protein>
    <submittedName>
        <fullName evidence="1">Uncharacterized protein</fullName>
    </submittedName>
</protein>
<reference evidence="1 2" key="1">
    <citation type="journal article" date="2019" name="Mol. Biol. Evol.">
        <title>Blast fungal genomes show frequent chromosomal changes, gene gains and losses, and effector gene turnover.</title>
        <authorList>
            <person name="Gomez Luciano L.B."/>
            <person name="Jason Tsai I."/>
            <person name="Chuma I."/>
            <person name="Tosa Y."/>
            <person name="Chen Y.H."/>
            <person name="Li J.Y."/>
            <person name="Li M.Y."/>
            <person name="Jade Lu M.Y."/>
            <person name="Nakayashiki H."/>
            <person name="Li W.H."/>
        </authorList>
    </citation>
    <scope>NUCLEOTIDE SEQUENCE [LARGE SCALE GENOMIC DNA]</scope>
    <source>
        <strain evidence="1">MZ5-1-6</strain>
    </source>
</reference>